<feature type="region of interest" description="Disordered" evidence="1">
    <location>
        <begin position="209"/>
        <end position="297"/>
    </location>
</feature>
<dbReference type="OrthoDB" id="5344169at2759"/>
<protein>
    <recommendedName>
        <fullName evidence="2">BHLH domain-containing protein</fullName>
    </recommendedName>
</protein>
<feature type="compositionally biased region" description="Polar residues" evidence="1">
    <location>
        <begin position="285"/>
        <end position="294"/>
    </location>
</feature>
<name>A0A9P6HJ38_9AGAM</name>
<evidence type="ECO:0000256" key="1">
    <source>
        <dbReference type="SAM" id="MobiDB-lite"/>
    </source>
</evidence>
<reference evidence="3" key="2">
    <citation type="submission" date="2020-11" db="EMBL/GenBank/DDBJ databases">
        <authorList>
            <consortium name="DOE Joint Genome Institute"/>
            <person name="Kuo A."/>
            <person name="Miyauchi S."/>
            <person name="Kiss E."/>
            <person name="Drula E."/>
            <person name="Kohler A."/>
            <person name="Sanchez-Garcia M."/>
            <person name="Andreopoulos B."/>
            <person name="Barry K.W."/>
            <person name="Bonito G."/>
            <person name="Buee M."/>
            <person name="Carver A."/>
            <person name="Chen C."/>
            <person name="Cichocki N."/>
            <person name="Clum A."/>
            <person name="Culley D."/>
            <person name="Crous P.W."/>
            <person name="Fauchery L."/>
            <person name="Girlanda M."/>
            <person name="Hayes R."/>
            <person name="Keri Z."/>
            <person name="Labutti K."/>
            <person name="Lipzen A."/>
            <person name="Lombard V."/>
            <person name="Magnuson J."/>
            <person name="Maillard F."/>
            <person name="Morin E."/>
            <person name="Murat C."/>
            <person name="Nolan M."/>
            <person name="Ohm R."/>
            <person name="Pangilinan J."/>
            <person name="Pereira M."/>
            <person name="Perotto S."/>
            <person name="Peter M."/>
            <person name="Riley R."/>
            <person name="Sitrit Y."/>
            <person name="Stielow B."/>
            <person name="Szollosi G."/>
            <person name="Zifcakova L."/>
            <person name="Stursova M."/>
            <person name="Spatafora J.W."/>
            <person name="Tedersoo L."/>
            <person name="Vaario L.-M."/>
            <person name="Yamada A."/>
            <person name="Yan M."/>
            <person name="Wang P."/>
            <person name="Xu J."/>
            <person name="Bruns T."/>
            <person name="Baldrian P."/>
            <person name="Vilgalys R."/>
            <person name="Henrissat B."/>
            <person name="Grigoriev I.V."/>
            <person name="Hibbett D."/>
            <person name="Nagy L.G."/>
            <person name="Martin F.M."/>
        </authorList>
    </citation>
    <scope>NUCLEOTIDE SEQUENCE</scope>
    <source>
        <strain evidence="3">UH-Tt-Lm1</strain>
    </source>
</reference>
<proteinExistence type="predicted"/>
<feature type="compositionally biased region" description="Pro residues" evidence="1">
    <location>
        <begin position="434"/>
        <end position="444"/>
    </location>
</feature>
<sequence>MHTDQLRQKDFIAALFPQEGQQPSPDPDFFNGQSFQNSQSIPEPLPSSSEQQNFPMQNNGSSSFLWEQQVKIQQLQQLHQLQQQIFQQQMEILNATPRTVQSAQLPNSSPIDSQRAHPQHLHGLPTPAPSTELRAQANHEYVSPMMLQQPTPSFPMSTLHHFPQARSPISSSHMHQLSNSAPANIAFQMTSMAADTDFDVSPLTSPWLGAYTQQPPASIITNKRSASPSDEDSSNKPASKRRSSIASLVTRKRATKSATSTPTAITSNLTGAGLSGHDFSMPPQADSSPPNDISNGEPKRVVLADAEQTIAPVTPASIMNLGRLGVNSSLVPPKPRASDKKNKVTSTPKIKPVIDSKAAKKSAVVSPNLKPILPAEVAPVQPQPPVVVKKTSHKDAEQKRRDSLKTSFDDLRFLLPPIPLPSDEGSVEPLLPGAMPPRGPPRPGGGPNTSVSKLQLLRYGNDYIRVLKGRVERRDVEIEKLRTEVRRLSLLLPEGIDGGCDLDLDWDLDAHEKEGSIMSGSVSDILEGDEGNE</sequence>
<dbReference type="InterPro" id="IPR036638">
    <property type="entry name" value="HLH_DNA-bd_sf"/>
</dbReference>
<dbReference type="AlphaFoldDB" id="A0A9P6HJ38"/>
<comment type="caution">
    <text evidence="3">The sequence shown here is derived from an EMBL/GenBank/DDBJ whole genome shotgun (WGS) entry which is preliminary data.</text>
</comment>
<feature type="region of interest" description="Disordered" evidence="1">
    <location>
        <begin position="1"/>
        <end position="61"/>
    </location>
</feature>
<dbReference type="Proteomes" id="UP000736335">
    <property type="component" value="Unassembled WGS sequence"/>
</dbReference>
<keyword evidence="4" id="KW-1185">Reference proteome</keyword>
<feature type="region of interest" description="Disordered" evidence="1">
    <location>
        <begin position="102"/>
        <end position="130"/>
    </location>
</feature>
<dbReference type="Pfam" id="PF00010">
    <property type="entry name" value="HLH"/>
    <property type="match status" value="1"/>
</dbReference>
<feature type="region of interest" description="Disordered" evidence="1">
    <location>
        <begin position="420"/>
        <end position="450"/>
    </location>
</feature>
<dbReference type="Gene3D" id="4.10.280.10">
    <property type="entry name" value="Helix-loop-helix DNA-binding domain"/>
    <property type="match status" value="1"/>
</dbReference>
<dbReference type="SUPFAM" id="SSF47459">
    <property type="entry name" value="HLH, helix-loop-helix DNA-binding domain"/>
    <property type="match status" value="1"/>
</dbReference>
<feature type="domain" description="BHLH" evidence="2">
    <location>
        <begin position="388"/>
        <end position="467"/>
    </location>
</feature>
<dbReference type="InterPro" id="IPR011598">
    <property type="entry name" value="bHLH_dom"/>
</dbReference>
<feature type="compositionally biased region" description="Polar residues" evidence="1">
    <location>
        <begin position="31"/>
        <end position="61"/>
    </location>
</feature>
<gene>
    <name evidence="3" type="ORF">BJ322DRAFT_623739</name>
</gene>
<evidence type="ECO:0000313" key="4">
    <source>
        <dbReference type="Proteomes" id="UP000736335"/>
    </source>
</evidence>
<organism evidence="3 4">
    <name type="scientific">Thelephora terrestris</name>
    <dbReference type="NCBI Taxonomy" id="56493"/>
    <lineage>
        <taxon>Eukaryota</taxon>
        <taxon>Fungi</taxon>
        <taxon>Dikarya</taxon>
        <taxon>Basidiomycota</taxon>
        <taxon>Agaricomycotina</taxon>
        <taxon>Agaricomycetes</taxon>
        <taxon>Thelephorales</taxon>
        <taxon>Thelephoraceae</taxon>
        <taxon>Thelephora</taxon>
    </lineage>
</organism>
<dbReference type="SMART" id="SM00353">
    <property type="entry name" value="HLH"/>
    <property type="match status" value="1"/>
</dbReference>
<dbReference type="GO" id="GO:0046983">
    <property type="term" value="F:protein dimerization activity"/>
    <property type="evidence" value="ECO:0007669"/>
    <property type="project" value="InterPro"/>
</dbReference>
<dbReference type="PROSITE" id="PS50888">
    <property type="entry name" value="BHLH"/>
    <property type="match status" value="1"/>
</dbReference>
<evidence type="ECO:0000313" key="3">
    <source>
        <dbReference type="EMBL" id="KAF9788327.1"/>
    </source>
</evidence>
<feature type="compositionally biased region" description="Polar residues" evidence="1">
    <location>
        <begin position="102"/>
        <end position="112"/>
    </location>
</feature>
<feature type="compositionally biased region" description="Basic and acidic residues" evidence="1">
    <location>
        <begin position="1"/>
        <end position="10"/>
    </location>
</feature>
<reference evidence="3" key="1">
    <citation type="journal article" date="2020" name="Nat. Commun.">
        <title>Large-scale genome sequencing of mycorrhizal fungi provides insights into the early evolution of symbiotic traits.</title>
        <authorList>
            <person name="Miyauchi S."/>
            <person name="Kiss E."/>
            <person name="Kuo A."/>
            <person name="Drula E."/>
            <person name="Kohler A."/>
            <person name="Sanchez-Garcia M."/>
            <person name="Morin E."/>
            <person name="Andreopoulos B."/>
            <person name="Barry K.W."/>
            <person name="Bonito G."/>
            <person name="Buee M."/>
            <person name="Carver A."/>
            <person name="Chen C."/>
            <person name="Cichocki N."/>
            <person name="Clum A."/>
            <person name="Culley D."/>
            <person name="Crous P.W."/>
            <person name="Fauchery L."/>
            <person name="Girlanda M."/>
            <person name="Hayes R.D."/>
            <person name="Keri Z."/>
            <person name="LaButti K."/>
            <person name="Lipzen A."/>
            <person name="Lombard V."/>
            <person name="Magnuson J."/>
            <person name="Maillard F."/>
            <person name="Murat C."/>
            <person name="Nolan M."/>
            <person name="Ohm R.A."/>
            <person name="Pangilinan J."/>
            <person name="Pereira M.F."/>
            <person name="Perotto S."/>
            <person name="Peter M."/>
            <person name="Pfister S."/>
            <person name="Riley R."/>
            <person name="Sitrit Y."/>
            <person name="Stielow J.B."/>
            <person name="Szollosi G."/>
            <person name="Zifcakova L."/>
            <person name="Stursova M."/>
            <person name="Spatafora J.W."/>
            <person name="Tedersoo L."/>
            <person name="Vaario L.M."/>
            <person name="Yamada A."/>
            <person name="Yan M."/>
            <person name="Wang P."/>
            <person name="Xu J."/>
            <person name="Bruns T."/>
            <person name="Baldrian P."/>
            <person name="Vilgalys R."/>
            <person name="Dunand C."/>
            <person name="Henrissat B."/>
            <person name="Grigoriev I.V."/>
            <person name="Hibbett D."/>
            <person name="Nagy L.G."/>
            <person name="Martin F.M."/>
        </authorList>
    </citation>
    <scope>NUCLEOTIDE SEQUENCE</scope>
    <source>
        <strain evidence="3">UH-Tt-Lm1</strain>
    </source>
</reference>
<feature type="region of interest" description="Disordered" evidence="1">
    <location>
        <begin position="328"/>
        <end position="361"/>
    </location>
</feature>
<dbReference type="EMBL" id="WIUZ02000004">
    <property type="protein sequence ID" value="KAF9788327.1"/>
    <property type="molecule type" value="Genomic_DNA"/>
</dbReference>
<accession>A0A9P6HJ38</accession>
<feature type="compositionally biased region" description="Polar residues" evidence="1">
    <location>
        <begin position="256"/>
        <end position="270"/>
    </location>
</feature>
<feature type="compositionally biased region" description="Polar residues" evidence="1">
    <location>
        <begin position="211"/>
        <end position="228"/>
    </location>
</feature>
<evidence type="ECO:0000259" key="2">
    <source>
        <dbReference type="PROSITE" id="PS50888"/>
    </source>
</evidence>